<dbReference type="GO" id="GO:0000398">
    <property type="term" value="P:mRNA splicing, via spliceosome"/>
    <property type="evidence" value="ECO:0007669"/>
    <property type="project" value="Ensembl"/>
</dbReference>
<dbReference type="PRINTS" id="PR00320">
    <property type="entry name" value="GPROTEINBRPT"/>
</dbReference>
<comment type="function">
    <text evidence="10">Involved in pre-mRNA splicing as a component of the spliceosome. Regulates alternative splicing of the HSPG2 pre-mRNA. Required for normal accumulation of IK. Required for normal mitotic spindle assembly and normal progress through mitosis.</text>
</comment>
<feature type="repeat" description="WD" evidence="12">
    <location>
        <begin position="454"/>
        <end position="487"/>
    </location>
</feature>
<feature type="repeat" description="WD" evidence="12">
    <location>
        <begin position="234"/>
        <end position="275"/>
    </location>
</feature>
<dbReference type="GeneTree" id="ENSGT00940000155007"/>
<feature type="repeat" description="WD" evidence="12">
    <location>
        <begin position="319"/>
        <end position="360"/>
    </location>
</feature>
<dbReference type="PROSITE" id="PS00678">
    <property type="entry name" value="WD_REPEATS_1"/>
    <property type="match status" value="1"/>
</dbReference>
<sequence length="487" mass="54704">MSFSVIRLIMQYLKENSLHRALATLQEETTVSLNTVDSIESFVADINSGHWDTVLQAIQSLKLPDKTLIDLYEQVVLELIELRELGAARSLLRQTDPMIMLKQTQPERYIHLENLLARSYFDPREAYPDGSSKEKRRAAIAQALAGEVSVVPPSRLMALLGQALKWQQHQGLLPPGMTIDLFRGKAAVKDVEEEKFPTQLSRHIKVGSFRHSTVDNRIFRLMGLDLKYQAQDNFMMMDDAVLCMCFSRDTEMLATGAQDGKIKVWKIQSGQCLRRFERAHSKGVTCLSFSKDSSQILSASFDQTIRIHGLKSGKTLKEFRGHSSFVNEATFTQDGHYIISASSDGTVKIWNMKTTECSNTFKSLGSTAGTDITVNSVILLPKNPEHFVVCNRSNTVVIMNMQGQIVRSFSSGKREGGDFVCCALSPRGEWIYCVGEDFVLYCFSTVTGKLERTLTVHEKDVIGIAHHPHQNLIATYSEDGLLKLWKP</sequence>
<organism evidence="14 15">
    <name type="scientific">Jaculus jaculus</name>
    <name type="common">Lesser Egyptian jerboa</name>
    <dbReference type="NCBI Taxonomy" id="51337"/>
    <lineage>
        <taxon>Eukaryota</taxon>
        <taxon>Metazoa</taxon>
        <taxon>Chordata</taxon>
        <taxon>Craniata</taxon>
        <taxon>Vertebrata</taxon>
        <taxon>Euteleostomi</taxon>
        <taxon>Mammalia</taxon>
        <taxon>Eutheria</taxon>
        <taxon>Euarchontoglires</taxon>
        <taxon>Glires</taxon>
        <taxon>Rodentia</taxon>
        <taxon>Myomorpha</taxon>
        <taxon>Dipodoidea</taxon>
        <taxon>Dipodidae</taxon>
        <taxon>Dipodinae</taxon>
        <taxon>Jaculus</taxon>
    </lineage>
</organism>
<keyword evidence="15" id="KW-1185">Reference proteome</keyword>
<reference evidence="14" key="1">
    <citation type="submission" date="2025-08" db="UniProtKB">
        <authorList>
            <consortium name="Ensembl"/>
        </authorList>
    </citation>
    <scope>IDENTIFICATION</scope>
</reference>
<evidence type="ECO:0000256" key="9">
    <source>
        <dbReference type="ARBA" id="ARBA00031988"/>
    </source>
</evidence>
<dbReference type="SMART" id="SM00667">
    <property type="entry name" value="LisH"/>
    <property type="match status" value="1"/>
</dbReference>
<keyword evidence="3" id="KW-0507">mRNA processing</keyword>
<dbReference type="PROSITE" id="PS50897">
    <property type="entry name" value="CTLH"/>
    <property type="match status" value="1"/>
</dbReference>
<evidence type="ECO:0000259" key="13">
    <source>
        <dbReference type="PROSITE" id="PS50897"/>
    </source>
</evidence>
<protein>
    <recommendedName>
        <fullName evidence="8">WD40 repeat-containing protein SMU1</fullName>
    </recommendedName>
    <alternativeName>
        <fullName evidence="9">Smu-1 suppressor of mec-8 and unc-52 protein homolog</fullName>
    </alternativeName>
</protein>
<keyword evidence="4" id="KW-0677">Repeat</keyword>
<evidence type="ECO:0000256" key="3">
    <source>
        <dbReference type="ARBA" id="ARBA00022664"/>
    </source>
</evidence>
<dbReference type="PANTHER" id="PTHR22848">
    <property type="entry name" value="WD40 REPEAT PROTEIN"/>
    <property type="match status" value="1"/>
</dbReference>
<dbReference type="PROSITE" id="PS50082">
    <property type="entry name" value="WD_REPEATS_2"/>
    <property type="match status" value="4"/>
</dbReference>
<dbReference type="InterPro" id="IPR036322">
    <property type="entry name" value="WD40_repeat_dom_sf"/>
</dbReference>
<dbReference type="PROSITE" id="PS50294">
    <property type="entry name" value="WD_REPEATS_REGION"/>
    <property type="match status" value="3"/>
</dbReference>
<dbReference type="InterPro" id="IPR054532">
    <property type="entry name" value="TPL_SMU1_LisH-like"/>
</dbReference>
<feature type="domain" description="CTLH" evidence="13">
    <location>
        <begin position="35"/>
        <end position="87"/>
    </location>
</feature>
<dbReference type="Pfam" id="PF17814">
    <property type="entry name" value="LisH_TPL"/>
    <property type="match status" value="1"/>
</dbReference>
<keyword evidence="6" id="KW-0539">Nucleus</keyword>
<dbReference type="InterPro" id="IPR006595">
    <property type="entry name" value="CTLH_C"/>
</dbReference>
<dbReference type="SMART" id="SM00320">
    <property type="entry name" value="WD40"/>
    <property type="match status" value="6"/>
</dbReference>
<dbReference type="SUPFAM" id="SSF50978">
    <property type="entry name" value="WD40 repeat-like"/>
    <property type="match status" value="1"/>
</dbReference>
<dbReference type="GO" id="GO:0071005">
    <property type="term" value="C:U2-type precatalytic spliceosome"/>
    <property type="evidence" value="ECO:0007669"/>
    <property type="project" value="Ensembl"/>
</dbReference>
<dbReference type="Pfam" id="PF00400">
    <property type="entry name" value="WD40"/>
    <property type="match status" value="4"/>
</dbReference>
<evidence type="ECO:0000313" key="15">
    <source>
        <dbReference type="Proteomes" id="UP000694385"/>
    </source>
</evidence>
<dbReference type="AlphaFoldDB" id="A0A8C5KWV6"/>
<dbReference type="CDD" id="cd00200">
    <property type="entry name" value="WD40"/>
    <property type="match status" value="1"/>
</dbReference>
<evidence type="ECO:0000256" key="1">
    <source>
        <dbReference type="ARBA" id="ARBA00004324"/>
    </source>
</evidence>
<dbReference type="InterPro" id="IPR006594">
    <property type="entry name" value="LisH"/>
</dbReference>
<evidence type="ECO:0000256" key="10">
    <source>
        <dbReference type="ARBA" id="ARBA00046199"/>
    </source>
</evidence>
<dbReference type="InterPro" id="IPR015943">
    <property type="entry name" value="WD40/YVTN_repeat-like_dom_sf"/>
</dbReference>
<proteinExistence type="inferred from homology"/>
<dbReference type="GO" id="GO:0016607">
    <property type="term" value="C:nuclear speck"/>
    <property type="evidence" value="ECO:0007669"/>
    <property type="project" value="UniProtKB-SubCell"/>
</dbReference>
<evidence type="ECO:0000256" key="11">
    <source>
        <dbReference type="ARBA" id="ARBA00046364"/>
    </source>
</evidence>
<evidence type="ECO:0000256" key="12">
    <source>
        <dbReference type="PROSITE-ProRule" id="PRU00221"/>
    </source>
</evidence>
<dbReference type="PROSITE" id="PS50896">
    <property type="entry name" value="LISH"/>
    <property type="match status" value="1"/>
</dbReference>
<keyword evidence="2 12" id="KW-0853">WD repeat</keyword>
<accession>A0A8C5KWV6</accession>
<reference evidence="14" key="2">
    <citation type="submission" date="2025-09" db="UniProtKB">
        <authorList>
            <consortium name="Ensembl"/>
        </authorList>
    </citation>
    <scope>IDENTIFICATION</scope>
</reference>
<evidence type="ECO:0000256" key="5">
    <source>
        <dbReference type="ARBA" id="ARBA00023187"/>
    </source>
</evidence>
<evidence type="ECO:0000256" key="2">
    <source>
        <dbReference type="ARBA" id="ARBA00022574"/>
    </source>
</evidence>
<comment type="similarity">
    <text evidence="7">Belongs to the WD repeat SMU1 family.</text>
</comment>
<name>A0A8C5KWV6_JACJA</name>
<dbReference type="InterPro" id="IPR020472">
    <property type="entry name" value="WD40_PAC1"/>
</dbReference>
<dbReference type="InterPro" id="IPR019775">
    <property type="entry name" value="WD40_repeat_CS"/>
</dbReference>
<feature type="repeat" description="WD" evidence="12">
    <location>
        <begin position="277"/>
        <end position="318"/>
    </location>
</feature>
<dbReference type="InterPro" id="IPR045184">
    <property type="entry name" value="SMU1"/>
</dbReference>
<evidence type="ECO:0000313" key="14">
    <source>
        <dbReference type="Ensembl" id="ENSJJAP00000015366.1"/>
    </source>
</evidence>
<evidence type="ECO:0000256" key="6">
    <source>
        <dbReference type="ARBA" id="ARBA00023242"/>
    </source>
</evidence>
<keyword evidence="5" id="KW-0508">mRNA splicing</keyword>
<dbReference type="Ensembl" id="ENSJJAT00000021870.1">
    <property type="protein sequence ID" value="ENSJJAP00000015366.1"/>
    <property type="gene ID" value="ENSJJAG00000017533.1"/>
</dbReference>
<dbReference type="GO" id="GO:0005737">
    <property type="term" value="C:cytoplasm"/>
    <property type="evidence" value="ECO:0007669"/>
    <property type="project" value="UniProtKB-SubCell"/>
</dbReference>
<evidence type="ECO:0000256" key="7">
    <source>
        <dbReference type="ARBA" id="ARBA00025801"/>
    </source>
</evidence>
<dbReference type="Proteomes" id="UP000694385">
    <property type="component" value="Unassembled WGS sequence"/>
</dbReference>
<dbReference type="Gene3D" id="2.130.10.10">
    <property type="entry name" value="YVTN repeat-like/Quinoprotein amine dehydrogenase"/>
    <property type="match status" value="2"/>
</dbReference>
<dbReference type="SMART" id="SM00668">
    <property type="entry name" value="CTLH"/>
    <property type="match status" value="1"/>
</dbReference>
<comment type="subcellular location">
    <subcellularLocation>
        <location evidence="1">Nucleus speckle</location>
    </subcellularLocation>
</comment>
<evidence type="ECO:0000256" key="4">
    <source>
        <dbReference type="ARBA" id="ARBA00022737"/>
    </source>
</evidence>
<comment type="subunit">
    <text evidence="11">Component of the spliceosome B complex. Interacts with IK.</text>
</comment>
<gene>
    <name evidence="14" type="primary">Smu1</name>
</gene>
<evidence type="ECO:0000256" key="8">
    <source>
        <dbReference type="ARBA" id="ARBA00026184"/>
    </source>
</evidence>
<dbReference type="InterPro" id="IPR001680">
    <property type="entry name" value="WD40_rpt"/>
</dbReference>